<dbReference type="EMBL" id="JACIFX010000004">
    <property type="protein sequence ID" value="MBB4229771.1"/>
    <property type="molecule type" value="Genomic_DNA"/>
</dbReference>
<evidence type="ECO:0000313" key="1">
    <source>
        <dbReference type="EMBL" id="MBB4229771.1"/>
    </source>
</evidence>
<comment type="caution">
    <text evidence="1">The sequence shown here is derived from an EMBL/GenBank/DDBJ whole genome shotgun (WGS) entry which is preliminary data.</text>
</comment>
<dbReference type="Proteomes" id="UP000551353">
    <property type="component" value="Unassembled WGS sequence"/>
</dbReference>
<sequence>MRGYILLTMAFGIDKAGRAVRGMDRSDRIGRSGSAASPPEPMVDHLAAWWFGRARLRLSTRVSRLVLATMRQANGALQSLPMGITVCGKAKAERLSPIRLKGQLRQLF</sequence>
<name>A0ABR6IPK5_9HYPH</name>
<reference evidence="1 2" key="1">
    <citation type="submission" date="2020-08" db="EMBL/GenBank/DDBJ databases">
        <title>Genomic Encyclopedia of Type Strains, Phase IV (KMG-V): Genome sequencing to study the core and pangenomes of soil and plant-associated prokaryotes.</title>
        <authorList>
            <person name="Whitman W."/>
        </authorList>
    </citation>
    <scope>NUCLEOTIDE SEQUENCE [LARGE SCALE GENOMIC DNA]</scope>
    <source>
        <strain evidence="1 2">SEMIA 4087</strain>
    </source>
</reference>
<protein>
    <submittedName>
        <fullName evidence="1">Uncharacterized protein</fullName>
    </submittedName>
</protein>
<proteinExistence type="predicted"/>
<keyword evidence="2" id="KW-1185">Reference proteome</keyword>
<dbReference type="RefSeq" id="WP_145611627.1">
    <property type="nucleotide sequence ID" value="NZ_JACIFX010000004.1"/>
</dbReference>
<accession>A0ABR6IPK5</accession>
<organism evidence="1 2">
    <name type="scientific">Rhizobium mongolense</name>
    <dbReference type="NCBI Taxonomy" id="57676"/>
    <lineage>
        <taxon>Bacteria</taxon>
        <taxon>Pseudomonadati</taxon>
        <taxon>Pseudomonadota</taxon>
        <taxon>Alphaproteobacteria</taxon>
        <taxon>Hyphomicrobiales</taxon>
        <taxon>Rhizobiaceae</taxon>
        <taxon>Rhizobium/Agrobacterium group</taxon>
        <taxon>Rhizobium</taxon>
    </lineage>
</organism>
<evidence type="ECO:0000313" key="2">
    <source>
        <dbReference type="Proteomes" id="UP000551353"/>
    </source>
</evidence>
<gene>
    <name evidence="1" type="ORF">GGD56_003622</name>
</gene>